<dbReference type="GO" id="GO:0005829">
    <property type="term" value="C:cytosol"/>
    <property type="evidence" value="ECO:0007669"/>
    <property type="project" value="TreeGrafter"/>
</dbReference>
<dbReference type="GO" id="GO:0016627">
    <property type="term" value="F:oxidoreductase activity, acting on the CH-CH group of donors"/>
    <property type="evidence" value="ECO:0007669"/>
    <property type="project" value="TreeGrafter"/>
</dbReference>
<gene>
    <name evidence="3" type="ORF">UFOPK1493_04493</name>
</gene>
<dbReference type="EMBL" id="CAEZSR010000366">
    <property type="protein sequence ID" value="CAB4603486.1"/>
    <property type="molecule type" value="Genomic_DNA"/>
</dbReference>
<evidence type="ECO:0000259" key="2">
    <source>
        <dbReference type="Pfam" id="PF01243"/>
    </source>
</evidence>
<dbReference type="SUPFAM" id="SSF50475">
    <property type="entry name" value="FMN-binding split barrel"/>
    <property type="match status" value="1"/>
</dbReference>
<proteinExistence type="predicted"/>
<evidence type="ECO:0000256" key="1">
    <source>
        <dbReference type="ARBA" id="ARBA00023002"/>
    </source>
</evidence>
<dbReference type="InterPro" id="IPR052019">
    <property type="entry name" value="F420H2_bilvrd_red/Heme_oxyg"/>
</dbReference>
<dbReference type="AlphaFoldDB" id="A0A6J6GQQ8"/>
<reference evidence="3" key="1">
    <citation type="submission" date="2020-05" db="EMBL/GenBank/DDBJ databases">
        <authorList>
            <person name="Chiriac C."/>
            <person name="Salcher M."/>
            <person name="Ghai R."/>
            <person name="Kavagutti S V."/>
        </authorList>
    </citation>
    <scope>NUCLEOTIDE SEQUENCE</scope>
</reference>
<dbReference type="PANTHER" id="PTHR35176">
    <property type="entry name" value="HEME OXYGENASE HI_0854-RELATED"/>
    <property type="match status" value="1"/>
</dbReference>
<dbReference type="Pfam" id="PF01243">
    <property type="entry name" value="PNPOx_N"/>
    <property type="match status" value="1"/>
</dbReference>
<organism evidence="3">
    <name type="scientific">freshwater metagenome</name>
    <dbReference type="NCBI Taxonomy" id="449393"/>
    <lineage>
        <taxon>unclassified sequences</taxon>
        <taxon>metagenomes</taxon>
        <taxon>ecological metagenomes</taxon>
    </lineage>
</organism>
<dbReference type="Gene3D" id="2.30.110.10">
    <property type="entry name" value="Electron Transport, Fmn-binding Protein, Chain A"/>
    <property type="match status" value="1"/>
</dbReference>
<evidence type="ECO:0000313" key="3">
    <source>
        <dbReference type="EMBL" id="CAB4603486.1"/>
    </source>
</evidence>
<feature type="domain" description="Pyridoxamine 5'-phosphate oxidase N-terminal" evidence="2">
    <location>
        <begin position="5"/>
        <end position="128"/>
    </location>
</feature>
<dbReference type="PANTHER" id="PTHR35176:SF6">
    <property type="entry name" value="HEME OXYGENASE HI_0854-RELATED"/>
    <property type="match status" value="1"/>
</dbReference>
<sequence length="130" mass="14580">MTIPASHADLLESLALAHVATIGPDGAPQNNPVWFGWDGTHVLFSQTTGRQKYRNLQRQPQVALSIVDPANPYRYLEVRGTVEEIVDDPGHAFINSMAKKYIDQDVYPWHQPGDHRVVVKVRPTHTTQMG</sequence>
<dbReference type="InterPro" id="IPR011576">
    <property type="entry name" value="Pyridox_Oxase_N"/>
</dbReference>
<accession>A0A6J6GQQ8</accession>
<keyword evidence="1" id="KW-0560">Oxidoreductase</keyword>
<protein>
    <submittedName>
        <fullName evidence="3">Unannotated protein</fullName>
    </submittedName>
</protein>
<dbReference type="NCBIfam" id="TIGR03618">
    <property type="entry name" value="Rv1155_F420"/>
    <property type="match status" value="1"/>
</dbReference>
<dbReference type="InterPro" id="IPR012349">
    <property type="entry name" value="Split_barrel_FMN-bd"/>
</dbReference>
<dbReference type="GO" id="GO:0070967">
    <property type="term" value="F:coenzyme F420 binding"/>
    <property type="evidence" value="ECO:0007669"/>
    <property type="project" value="TreeGrafter"/>
</dbReference>
<dbReference type="InterPro" id="IPR019920">
    <property type="entry name" value="F420-binding_dom_put"/>
</dbReference>
<name>A0A6J6GQQ8_9ZZZZ</name>